<dbReference type="AlphaFoldDB" id="A0A1M5YJP1"/>
<dbReference type="SUPFAM" id="SSF51182">
    <property type="entry name" value="RmlC-like cupins"/>
    <property type="match status" value="1"/>
</dbReference>
<organism evidence="1 2">
    <name type="scientific">Desulfosporosinus lacus DSM 15449</name>
    <dbReference type="NCBI Taxonomy" id="1121420"/>
    <lineage>
        <taxon>Bacteria</taxon>
        <taxon>Bacillati</taxon>
        <taxon>Bacillota</taxon>
        <taxon>Clostridia</taxon>
        <taxon>Eubacteriales</taxon>
        <taxon>Desulfitobacteriaceae</taxon>
        <taxon>Desulfosporosinus</taxon>
    </lineage>
</organism>
<dbReference type="STRING" id="1121420.SAMN02746098_02472"/>
<dbReference type="OrthoDB" id="3828611at2"/>
<gene>
    <name evidence="1" type="ORF">SAMN02746098_02472</name>
</gene>
<name>A0A1M5YJP1_9FIRM</name>
<dbReference type="InterPro" id="IPR014710">
    <property type="entry name" value="RmlC-like_jellyroll"/>
</dbReference>
<accession>A0A1M5YJP1</accession>
<dbReference type="Gene3D" id="2.60.120.10">
    <property type="entry name" value="Jelly Rolls"/>
    <property type="match status" value="1"/>
</dbReference>
<evidence type="ECO:0000313" key="1">
    <source>
        <dbReference type="EMBL" id="SHI12134.1"/>
    </source>
</evidence>
<dbReference type="Pfam" id="PF06249">
    <property type="entry name" value="EutQ"/>
    <property type="match status" value="1"/>
</dbReference>
<dbReference type="PANTHER" id="PTHR36169:SF1">
    <property type="entry name" value="ACETATE KINASE EUTQ"/>
    <property type="match status" value="1"/>
</dbReference>
<dbReference type="RefSeq" id="WP_073030037.1">
    <property type="nucleotide sequence ID" value="NZ_FQXJ01000008.1"/>
</dbReference>
<dbReference type="PANTHER" id="PTHR36169">
    <property type="entry name" value="ETHANOLAMINE UTILIZATION PROTEIN EUTQ"/>
    <property type="match status" value="1"/>
</dbReference>
<dbReference type="Proteomes" id="UP000183954">
    <property type="component" value="Unassembled WGS sequence"/>
</dbReference>
<dbReference type="InterPro" id="IPR011051">
    <property type="entry name" value="RmlC_Cupin_sf"/>
</dbReference>
<dbReference type="InterPro" id="IPR010424">
    <property type="entry name" value="EutQ"/>
</dbReference>
<reference evidence="2" key="1">
    <citation type="submission" date="2016-11" db="EMBL/GenBank/DDBJ databases">
        <authorList>
            <person name="Varghese N."/>
            <person name="Submissions S."/>
        </authorList>
    </citation>
    <scope>NUCLEOTIDE SEQUENCE [LARGE SCALE GENOMIC DNA]</scope>
    <source>
        <strain evidence="2">DSM 15449</strain>
    </source>
</reference>
<proteinExistence type="predicted"/>
<evidence type="ECO:0000313" key="2">
    <source>
        <dbReference type="Proteomes" id="UP000183954"/>
    </source>
</evidence>
<sequence>MGRFISANVLRDMAKLDKNIVLEEDSVLTPSAKDLAKELGITISKGRQEIISHTVVGQSVGQLVNLQSSVKEVPVSSGTVTDAENQRHDLKKAVQKILGEVLKPACENPTATHVKGETVVIQPFLEAPPGQKVGLVDVIDSRVGNLASGFMTFDHSKLPWLLNYDEVDYVIEGEFVLEVEGQVFHAKAGDVLYIPKGSQVVFSSPTFCKIFYATYPANWADLCD</sequence>
<keyword evidence="2" id="KW-1185">Reference proteome</keyword>
<dbReference type="EMBL" id="FQXJ01000008">
    <property type="protein sequence ID" value="SHI12134.1"/>
    <property type="molecule type" value="Genomic_DNA"/>
</dbReference>
<protein>
    <submittedName>
        <fullName evidence="1">Ethanolamine utilization protein EutQ</fullName>
    </submittedName>
</protein>
<dbReference type="CDD" id="cd02228">
    <property type="entry name" value="cupin_EutQ"/>
    <property type="match status" value="1"/>
</dbReference>